<gene>
    <name evidence="2" type="ORF">DD235_07935</name>
</gene>
<accession>A0A2V1K104</accession>
<dbReference type="RefSeq" id="WP_109061552.1">
    <property type="nucleotide sequence ID" value="NZ_QETA01000003.1"/>
</dbReference>
<feature type="region of interest" description="Disordered" evidence="1">
    <location>
        <begin position="39"/>
        <end position="86"/>
    </location>
</feature>
<dbReference type="Proteomes" id="UP000245212">
    <property type="component" value="Unassembled WGS sequence"/>
</dbReference>
<protein>
    <submittedName>
        <fullName evidence="2">Uncharacterized protein</fullName>
    </submittedName>
</protein>
<comment type="caution">
    <text evidence="2">The sequence shown here is derived from an EMBL/GenBank/DDBJ whole genome shotgun (WGS) entry which is preliminary data.</text>
</comment>
<sequence>MKPRTVKPKRTQLDFWPELLNKGMVQYARLAGSGSTLHTAAARSEPLSPRACPQLREDSRGATAGSGTPPSKTGRNGEAAGMGVKQ</sequence>
<dbReference type="AlphaFoldDB" id="A0A2V1K104"/>
<evidence type="ECO:0000313" key="2">
    <source>
        <dbReference type="EMBL" id="PWF22935.1"/>
    </source>
</evidence>
<proteinExistence type="predicted"/>
<dbReference type="EMBL" id="QETA01000003">
    <property type="protein sequence ID" value="PWF22935.1"/>
    <property type="molecule type" value="Genomic_DNA"/>
</dbReference>
<reference evidence="3" key="1">
    <citation type="submission" date="2018-05" db="EMBL/GenBank/DDBJ databases">
        <authorList>
            <person name="Li Y."/>
        </authorList>
    </citation>
    <scope>NUCLEOTIDE SEQUENCE [LARGE SCALE GENOMIC DNA]</scope>
    <source>
        <strain evidence="3">3d-2-2</strain>
    </source>
</reference>
<feature type="compositionally biased region" description="Polar residues" evidence="1">
    <location>
        <begin position="65"/>
        <end position="74"/>
    </location>
</feature>
<organism evidence="2 3">
    <name type="scientific">Corticimicrobacter populi</name>
    <dbReference type="NCBI Taxonomy" id="2175229"/>
    <lineage>
        <taxon>Bacteria</taxon>
        <taxon>Pseudomonadati</taxon>
        <taxon>Pseudomonadota</taxon>
        <taxon>Betaproteobacteria</taxon>
        <taxon>Burkholderiales</taxon>
        <taxon>Alcaligenaceae</taxon>
        <taxon>Corticimicrobacter</taxon>
    </lineage>
</organism>
<evidence type="ECO:0000313" key="3">
    <source>
        <dbReference type="Proteomes" id="UP000245212"/>
    </source>
</evidence>
<evidence type="ECO:0000256" key="1">
    <source>
        <dbReference type="SAM" id="MobiDB-lite"/>
    </source>
</evidence>
<name>A0A2V1K104_9BURK</name>
<keyword evidence="3" id="KW-1185">Reference proteome</keyword>